<accession>A0ABN2IV15</accession>
<comment type="caution">
    <text evidence="1">The sequence shown here is derived from an EMBL/GenBank/DDBJ whole genome shotgun (WGS) entry which is preliminary data.</text>
</comment>
<evidence type="ECO:0000313" key="1">
    <source>
        <dbReference type="EMBL" id="GAA1712384.1"/>
    </source>
</evidence>
<protein>
    <submittedName>
        <fullName evidence="1">Uncharacterized protein</fullName>
    </submittedName>
</protein>
<name>A0ABN2IV15_9ACTN</name>
<keyword evidence="2" id="KW-1185">Reference proteome</keyword>
<evidence type="ECO:0000313" key="2">
    <source>
        <dbReference type="Proteomes" id="UP001499947"/>
    </source>
</evidence>
<reference evidence="1 2" key="1">
    <citation type="journal article" date="2019" name="Int. J. Syst. Evol. Microbiol.">
        <title>The Global Catalogue of Microorganisms (GCM) 10K type strain sequencing project: providing services to taxonomists for standard genome sequencing and annotation.</title>
        <authorList>
            <consortium name="The Broad Institute Genomics Platform"/>
            <consortium name="The Broad Institute Genome Sequencing Center for Infectious Disease"/>
            <person name="Wu L."/>
            <person name="Ma J."/>
        </authorList>
    </citation>
    <scope>NUCLEOTIDE SEQUENCE [LARGE SCALE GENOMIC DNA]</scope>
    <source>
        <strain evidence="1 2">JCM 13244</strain>
    </source>
</reference>
<sequence>MPRELAQHLGRPLYAERRARGTRTGSRALTCYGQAALGLRWLRQNTDVDALARDHGISRATGYRYLDEIVTVLADQAPDCTRHWNKPRAEA</sequence>
<gene>
    <name evidence="1" type="ORF">GCM10009680_61720</name>
</gene>
<proteinExistence type="predicted"/>
<organism evidence="1 2">
    <name type="scientific">Streptomyces yatensis</name>
    <dbReference type="NCBI Taxonomy" id="155177"/>
    <lineage>
        <taxon>Bacteria</taxon>
        <taxon>Bacillati</taxon>
        <taxon>Actinomycetota</taxon>
        <taxon>Actinomycetes</taxon>
        <taxon>Kitasatosporales</taxon>
        <taxon>Streptomycetaceae</taxon>
        <taxon>Streptomyces</taxon>
        <taxon>Streptomyces violaceusniger group</taxon>
    </lineage>
</organism>
<dbReference type="EMBL" id="BAAALR010000071">
    <property type="protein sequence ID" value="GAA1712384.1"/>
    <property type="molecule type" value="Genomic_DNA"/>
</dbReference>
<dbReference type="Proteomes" id="UP001499947">
    <property type="component" value="Unassembled WGS sequence"/>
</dbReference>